<evidence type="ECO:0000256" key="8">
    <source>
        <dbReference type="PIRSR" id="PIRSR602401-1"/>
    </source>
</evidence>
<feature type="transmembrane region" description="Helical" evidence="10">
    <location>
        <begin position="7"/>
        <end position="27"/>
    </location>
</feature>
<dbReference type="PRINTS" id="PR00463">
    <property type="entry name" value="EP450I"/>
</dbReference>
<dbReference type="Pfam" id="PF00067">
    <property type="entry name" value="p450"/>
    <property type="match status" value="1"/>
</dbReference>
<keyword evidence="3 8" id="KW-0349">Heme</keyword>
<dbReference type="GO" id="GO:0016705">
    <property type="term" value="F:oxidoreductase activity, acting on paired donors, with incorporation or reduction of molecular oxygen"/>
    <property type="evidence" value="ECO:0007669"/>
    <property type="project" value="InterPro"/>
</dbReference>
<dbReference type="PANTHER" id="PTHR47951">
    <property type="entry name" value="OS08G0547900 PROTEIN"/>
    <property type="match status" value="1"/>
</dbReference>
<keyword evidence="10" id="KW-1133">Transmembrane helix</keyword>
<name>A0AAP0H6H8_9ASTR</name>
<organism evidence="11 12">
    <name type="scientific">Deinandra increscens subsp. villosa</name>
    <dbReference type="NCBI Taxonomy" id="3103831"/>
    <lineage>
        <taxon>Eukaryota</taxon>
        <taxon>Viridiplantae</taxon>
        <taxon>Streptophyta</taxon>
        <taxon>Embryophyta</taxon>
        <taxon>Tracheophyta</taxon>
        <taxon>Spermatophyta</taxon>
        <taxon>Magnoliopsida</taxon>
        <taxon>eudicotyledons</taxon>
        <taxon>Gunneridae</taxon>
        <taxon>Pentapetalae</taxon>
        <taxon>asterids</taxon>
        <taxon>campanulids</taxon>
        <taxon>Asterales</taxon>
        <taxon>Asteraceae</taxon>
        <taxon>Asteroideae</taxon>
        <taxon>Heliantheae alliance</taxon>
        <taxon>Madieae</taxon>
        <taxon>Madiinae</taxon>
        <taxon>Deinandra</taxon>
    </lineage>
</organism>
<keyword evidence="10" id="KW-0472">Membrane</keyword>
<protein>
    <recommendedName>
        <fullName evidence="13">Cytochrome P450</fullName>
    </recommendedName>
</protein>
<dbReference type="PANTHER" id="PTHR47951:SF3">
    <property type="entry name" value="CYTOCHROME P450, FAMILY 706, SUBFAMILY A, POLYPEPTIDE 4"/>
    <property type="match status" value="1"/>
</dbReference>
<evidence type="ECO:0000256" key="4">
    <source>
        <dbReference type="ARBA" id="ARBA00022723"/>
    </source>
</evidence>
<keyword evidence="12" id="KW-1185">Reference proteome</keyword>
<reference evidence="11 12" key="1">
    <citation type="submission" date="2024-04" db="EMBL/GenBank/DDBJ databases">
        <title>The reference genome of an endangered Asteraceae, Deinandra increscens subsp. villosa, native to the Central Coast of California.</title>
        <authorList>
            <person name="Guilliams M."/>
            <person name="Hasenstab-Lehman K."/>
            <person name="Meyer R."/>
            <person name="Mcevoy S."/>
        </authorList>
    </citation>
    <scope>NUCLEOTIDE SEQUENCE [LARGE SCALE GENOMIC DNA]</scope>
    <source>
        <tissue evidence="11">Leaf</tissue>
    </source>
</reference>
<keyword evidence="6 8" id="KW-0408">Iron</keyword>
<keyword evidence="7 9" id="KW-0503">Monooxygenase</keyword>
<proteinExistence type="inferred from homology"/>
<evidence type="ECO:0000313" key="12">
    <source>
        <dbReference type="Proteomes" id="UP001408789"/>
    </source>
</evidence>
<keyword evidence="4 8" id="KW-0479">Metal-binding</keyword>
<dbReference type="InterPro" id="IPR017972">
    <property type="entry name" value="Cyt_P450_CS"/>
</dbReference>
<dbReference type="FunFam" id="1.10.630.10:FF:000126">
    <property type="entry name" value="Predicted protein"/>
    <property type="match status" value="1"/>
</dbReference>
<dbReference type="CDD" id="cd11073">
    <property type="entry name" value="CYP76-like"/>
    <property type="match status" value="1"/>
</dbReference>
<evidence type="ECO:0000256" key="3">
    <source>
        <dbReference type="ARBA" id="ARBA00022617"/>
    </source>
</evidence>
<accession>A0AAP0H6H8</accession>
<keyword evidence="5 9" id="KW-0560">Oxidoreductase</keyword>
<dbReference type="Proteomes" id="UP001408789">
    <property type="component" value="Unassembled WGS sequence"/>
</dbReference>
<evidence type="ECO:0000256" key="6">
    <source>
        <dbReference type="ARBA" id="ARBA00023004"/>
    </source>
</evidence>
<comment type="cofactor">
    <cofactor evidence="1 8">
        <name>heme</name>
        <dbReference type="ChEBI" id="CHEBI:30413"/>
    </cofactor>
</comment>
<evidence type="ECO:0000256" key="10">
    <source>
        <dbReference type="SAM" id="Phobius"/>
    </source>
</evidence>
<dbReference type="SUPFAM" id="SSF48264">
    <property type="entry name" value="Cytochrome P450"/>
    <property type="match status" value="1"/>
</dbReference>
<feature type="binding site" description="axial binding residue" evidence="8">
    <location>
        <position position="439"/>
    </location>
    <ligand>
        <name>heme</name>
        <dbReference type="ChEBI" id="CHEBI:30413"/>
    </ligand>
    <ligandPart>
        <name>Fe</name>
        <dbReference type="ChEBI" id="CHEBI:18248"/>
    </ligandPart>
</feature>
<dbReference type="PRINTS" id="PR00385">
    <property type="entry name" value="P450"/>
</dbReference>
<evidence type="ECO:0000256" key="5">
    <source>
        <dbReference type="ARBA" id="ARBA00023002"/>
    </source>
</evidence>
<gene>
    <name evidence="11" type="ORF">SSX86_003138</name>
</gene>
<dbReference type="GO" id="GO:0004497">
    <property type="term" value="F:monooxygenase activity"/>
    <property type="evidence" value="ECO:0007669"/>
    <property type="project" value="UniProtKB-KW"/>
</dbReference>
<keyword evidence="10" id="KW-0812">Transmembrane</keyword>
<dbReference type="EMBL" id="JBCNJP010000007">
    <property type="protein sequence ID" value="KAK9074819.1"/>
    <property type="molecule type" value="Genomic_DNA"/>
</dbReference>
<evidence type="ECO:0000313" key="11">
    <source>
        <dbReference type="EMBL" id="KAK9074819.1"/>
    </source>
</evidence>
<comment type="caution">
    <text evidence="11">The sequence shown here is derived from an EMBL/GenBank/DDBJ whole genome shotgun (WGS) entry which is preliminary data.</text>
</comment>
<dbReference type="InterPro" id="IPR002401">
    <property type="entry name" value="Cyt_P450_E_grp-I"/>
</dbReference>
<dbReference type="Gene3D" id="1.10.630.10">
    <property type="entry name" value="Cytochrome P450"/>
    <property type="match status" value="1"/>
</dbReference>
<evidence type="ECO:0000256" key="1">
    <source>
        <dbReference type="ARBA" id="ARBA00001971"/>
    </source>
</evidence>
<evidence type="ECO:0000256" key="7">
    <source>
        <dbReference type="ARBA" id="ARBA00023033"/>
    </source>
</evidence>
<evidence type="ECO:0008006" key="13">
    <source>
        <dbReference type="Google" id="ProtNLM"/>
    </source>
</evidence>
<evidence type="ECO:0000256" key="9">
    <source>
        <dbReference type="RuleBase" id="RU000461"/>
    </source>
</evidence>
<evidence type="ECO:0000256" key="2">
    <source>
        <dbReference type="ARBA" id="ARBA00010617"/>
    </source>
</evidence>
<dbReference type="InterPro" id="IPR001128">
    <property type="entry name" value="Cyt_P450"/>
</dbReference>
<dbReference type="InterPro" id="IPR036396">
    <property type="entry name" value="Cyt_P450_sf"/>
</dbReference>
<dbReference type="AlphaFoldDB" id="A0AAP0H6H8"/>
<dbReference type="GO" id="GO:0005506">
    <property type="term" value="F:iron ion binding"/>
    <property type="evidence" value="ECO:0007669"/>
    <property type="project" value="InterPro"/>
</dbReference>
<comment type="similarity">
    <text evidence="2 9">Belongs to the cytochrome P450 family.</text>
</comment>
<sequence length="501" mass="57140">MDQELATMILIMSMASLLSILWLVWMLTSKGPNPPLPPGPPSLPLLGNLLSLDPELHSYFANVAKTYGPISRVWLGKKLGILITSPALAREVLKVNDTIFANRDVPVAGKEATYGGNDVLWTSYGDQWRMLRKICVREMLSSQVMDSFYSLRRKETRNTVKYMYNHVGSPVNVGERMFLTMLNVITGMMWGGTVESGDRERLGIEFRQVIIEIVRYLGMPNLSDFYPGLAPFDLQGVKRKMKILAKRFDVIFETMIEQRRKINGEDEYKDLLQFLLHLQDRGEYSNPPFTITHLKALFMDMVVGGTDSTSNTVEFALAEIMNQPEILRKAQYELEMVVGKDNIVEESHIKKLPYIYAIMKETLRLHAAIPLLVPHCPSESCVIGGYTVPKGARVFVNAWAIHRDPTVWEKPLEFRPERFLDYTSNEFSFFPFGSGRRICVGIDIAERMFLFLLGSMIHSFDWELGQGKKHDLTEKFGIVLKKKVDLVAIPKPRLSNPTMYE</sequence>
<dbReference type="GO" id="GO:0020037">
    <property type="term" value="F:heme binding"/>
    <property type="evidence" value="ECO:0007669"/>
    <property type="project" value="InterPro"/>
</dbReference>
<dbReference type="PROSITE" id="PS00086">
    <property type="entry name" value="CYTOCHROME_P450"/>
    <property type="match status" value="1"/>
</dbReference>